<evidence type="ECO:0000313" key="1">
    <source>
        <dbReference type="EMBL" id="USV57398.1"/>
    </source>
</evidence>
<proteinExistence type="predicted"/>
<gene>
    <name evidence="1" type="ORF">NHF51_19125</name>
</gene>
<name>A0AAE9SBV1_9GAMM</name>
<protein>
    <submittedName>
        <fullName evidence="1">Uncharacterized protein</fullName>
    </submittedName>
</protein>
<reference evidence="1" key="1">
    <citation type="submission" date="2022-06" db="EMBL/GenBank/DDBJ databases">
        <title>Complete Genome of Aeromonas sp. Strain SOD01 Isolated from an Urban Freshwater Stream.</title>
        <authorList>
            <person name="Williams L.E."/>
            <person name="Brysgel T."/>
            <person name="Capestro E.M."/>
            <person name="Foltz G.V."/>
            <person name="Gardner A.E."/>
            <person name="Ingrassia J."/>
            <person name="Peterson E."/>
            <person name="Arruda J."/>
            <person name="Flaherty I."/>
            <person name="Hunt M."/>
            <person name="Pappas G."/>
            <person name="Ramsaran S."/>
            <person name="Rocha M."/>
        </authorList>
    </citation>
    <scope>NUCLEOTIDE SEQUENCE</scope>
    <source>
        <strain evidence="1">SOD01</strain>
    </source>
</reference>
<dbReference type="AlphaFoldDB" id="A0AAE9SBV1"/>
<keyword evidence="2" id="KW-1185">Reference proteome</keyword>
<dbReference type="EMBL" id="CP099717">
    <property type="protein sequence ID" value="USV57398.1"/>
    <property type="molecule type" value="Genomic_DNA"/>
</dbReference>
<dbReference type="Proteomes" id="UP001056890">
    <property type="component" value="Chromosome"/>
</dbReference>
<organism evidence="1 2">
    <name type="scientific">Aeromonas encheleia</name>
    <dbReference type="NCBI Taxonomy" id="73010"/>
    <lineage>
        <taxon>Bacteria</taxon>
        <taxon>Pseudomonadati</taxon>
        <taxon>Pseudomonadota</taxon>
        <taxon>Gammaproteobacteria</taxon>
        <taxon>Aeromonadales</taxon>
        <taxon>Aeromonadaceae</taxon>
        <taxon>Aeromonas</taxon>
    </lineage>
</organism>
<evidence type="ECO:0000313" key="2">
    <source>
        <dbReference type="Proteomes" id="UP001056890"/>
    </source>
</evidence>
<dbReference type="RefSeq" id="WP_252995204.1">
    <property type="nucleotide sequence ID" value="NZ_CP099717.1"/>
</dbReference>
<accession>A0AAE9SBV1</accession>
<sequence length="125" mass="14002">MKISRLHLNLLSWSGPHFSGAKVISIKFWSFITTAARAAPVQNSAHPERVFKKTNQISDLYQQNALEKVIQPVKKNVLPTLYLSVFCSYEIYSWLTSRAEKEKSNLFVTSRGPLPCHAAGSGPLI</sequence>